<organism evidence="2 3">
    <name type="scientific">Perca fluviatilis</name>
    <name type="common">European perch</name>
    <dbReference type="NCBI Taxonomy" id="8168"/>
    <lineage>
        <taxon>Eukaryota</taxon>
        <taxon>Metazoa</taxon>
        <taxon>Chordata</taxon>
        <taxon>Craniata</taxon>
        <taxon>Vertebrata</taxon>
        <taxon>Euteleostomi</taxon>
        <taxon>Actinopterygii</taxon>
        <taxon>Neopterygii</taxon>
        <taxon>Teleostei</taxon>
        <taxon>Neoteleostei</taxon>
        <taxon>Acanthomorphata</taxon>
        <taxon>Eupercaria</taxon>
        <taxon>Perciformes</taxon>
        <taxon>Percoidei</taxon>
        <taxon>Percidae</taxon>
        <taxon>Percinae</taxon>
        <taxon>Perca</taxon>
    </lineage>
</organism>
<dbReference type="EMBL" id="VHII01000003">
    <property type="protein sequence ID" value="KAF1393336.1"/>
    <property type="molecule type" value="Genomic_DNA"/>
</dbReference>
<keyword evidence="3" id="KW-1185">Reference proteome</keyword>
<dbReference type="Proteomes" id="UP000465112">
    <property type="component" value="Chromosome 3"/>
</dbReference>
<evidence type="ECO:0000313" key="2">
    <source>
        <dbReference type="EMBL" id="KAF1393336.1"/>
    </source>
</evidence>
<feature type="region of interest" description="Disordered" evidence="1">
    <location>
        <begin position="75"/>
        <end position="100"/>
    </location>
</feature>
<proteinExistence type="predicted"/>
<name>A0A6A5FDG3_PERFL</name>
<dbReference type="AlphaFoldDB" id="A0A6A5FDG3"/>
<accession>A0A6A5FDG3</accession>
<reference evidence="2 3" key="1">
    <citation type="submission" date="2019-06" db="EMBL/GenBank/DDBJ databases">
        <title>A chromosome-scale genome assembly of the European perch, Perca fluviatilis.</title>
        <authorList>
            <person name="Roques C."/>
            <person name="Zahm M."/>
            <person name="Cabau C."/>
            <person name="Klopp C."/>
            <person name="Bouchez O."/>
            <person name="Donnadieu C."/>
            <person name="Kuhl H."/>
            <person name="Gislard M."/>
            <person name="Guendouz S."/>
            <person name="Journot L."/>
            <person name="Haffray P."/>
            <person name="Bestin A."/>
            <person name="Morvezen R."/>
            <person name="Feron R."/>
            <person name="Wen M."/>
            <person name="Jouanno E."/>
            <person name="Herpin A."/>
            <person name="Schartl M."/>
            <person name="Postlethwait J."/>
            <person name="Schaerlinger B."/>
            <person name="Chardard D."/>
            <person name="Lecocq T."/>
            <person name="Poncet C."/>
            <person name="Jaffrelo L."/>
            <person name="Lampietro C."/>
            <person name="Guiguen Y."/>
        </authorList>
    </citation>
    <scope>NUCLEOTIDE SEQUENCE [LARGE SCALE GENOMIC DNA]</scope>
    <source>
        <tissue evidence="2">Blood</tissue>
    </source>
</reference>
<evidence type="ECO:0000256" key="1">
    <source>
        <dbReference type="SAM" id="MobiDB-lite"/>
    </source>
</evidence>
<sequence>MCVKEIDFVGHFSREWECLFENFYRPPAVVGTDLLIYCKEQQKLKFPKRDGQEPVRNIQLRDPNTAQRLQAAISDAQMAQQQHHMARQKSQRFLKPNYKQ</sequence>
<protein>
    <submittedName>
        <fullName evidence="2">Uncharacterized protein</fullName>
    </submittedName>
</protein>
<gene>
    <name evidence="2" type="ORF">PFLUV_G00038020</name>
</gene>
<evidence type="ECO:0000313" key="3">
    <source>
        <dbReference type="Proteomes" id="UP000465112"/>
    </source>
</evidence>
<comment type="caution">
    <text evidence="2">The sequence shown here is derived from an EMBL/GenBank/DDBJ whole genome shotgun (WGS) entry which is preliminary data.</text>
</comment>